<dbReference type="EMBL" id="PUIV01000038">
    <property type="protein sequence ID" value="PWB92710.1"/>
    <property type="molecule type" value="Genomic_DNA"/>
</dbReference>
<dbReference type="PANTHER" id="PTHR30222:SF12">
    <property type="entry name" value="NORSPERMIDINE SENSOR"/>
    <property type="match status" value="1"/>
</dbReference>
<dbReference type="GO" id="GO:0019808">
    <property type="term" value="F:polyamine binding"/>
    <property type="evidence" value="ECO:0007669"/>
    <property type="project" value="InterPro"/>
</dbReference>
<proteinExistence type="inferred from homology"/>
<evidence type="ECO:0000256" key="3">
    <source>
        <dbReference type="ARBA" id="ARBA00022729"/>
    </source>
</evidence>
<dbReference type="Pfam" id="PF13416">
    <property type="entry name" value="SBP_bac_8"/>
    <property type="match status" value="1"/>
</dbReference>
<name>A0A2U1SM83_METSR</name>
<evidence type="ECO:0000313" key="7">
    <source>
        <dbReference type="EMBL" id="PWB92710.1"/>
    </source>
</evidence>
<evidence type="ECO:0000256" key="5">
    <source>
        <dbReference type="PIRNR" id="PIRNR019574"/>
    </source>
</evidence>
<reference evidence="7 8" key="1">
    <citation type="journal article" date="2018" name="Appl. Microbiol. Biotechnol.">
        <title>Co-cultivation of the strictly anaerobic methanogen Methanosarcina barkeri with aerobic methanotrophs in an oxygen-limited membrane bioreactor.</title>
        <authorList>
            <person name="In 't Zandt M.H."/>
            <person name="van den Bosch T.J.M."/>
            <person name="Rijkers R."/>
            <person name="van Kessel M.A.H.J."/>
            <person name="Jetten M.S.M."/>
            <person name="Welte C.U."/>
        </authorList>
    </citation>
    <scope>NUCLEOTIDE SEQUENCE [LARGE SCALE GENOMIC DNA]</scope>
    <source>
        <strain evidence="7 8">DSM 17706</strain>
    </source>
</reference>
<dbReference type="CDD" id="cd13659">
    <property type="entry name" value="PBP2_PotF"/>
    <property type="match status" value="1"/>
</dbReference>
<keyword evidence="2 5" id="KW-0813">Transport</keyword>
<feature type="chain" id="PRO_5015674425" description="Putrescine-binding periplasmic protein" evidence="6">
    <location>
        <begin position="20"/>
        <end position="360"/>
    </location>
</feature>
<dbReference type="PIRSF" id="PIRSF019574">
    <property type="entry name" value="Periplasmic_polyamine_BP"/>
    <property type="match status" value="1"/>
</dbReference>
<protein>
    <recommendedName>
        <fullName evidence="5">Putrescine-binding periplasmic protein</fullName>
    </recommendedName>
</protein>
<keyword evidence="4 5" id="KW-0574">Periplasm</keyword>
<keyword evidence="3 6" id="KW-0732">Signal</keyword>
<comment type="function">
    <text evidence="5">Required for the activity of the bacterial periplasmic transport system of putrescine.</text>
</comment>
<dbReference type="PRINTS" id="PR00909">
    <property type="entry name" value="SPERMDNBNDNG"/>
</dbReference>
<dbReference type="Gene3D" id="3.40.190.10">
    <property type="entry name" value="Periplasmic binding protein-like II"/>
    <property type="match status" value="2"/>
</dbReference>
<sequence>MRILAACLLLLGGAMGARGAERVVNIFNWSDYIDPRALEDFTRETGVKVVYDTYDSNEILETRLLAGSAGYDVVVPSATFLQRQIKAGVYRPLDKSKLKNIDNVWPEIAQRLARYDPSNAHAAPYMWFTTGVAYNVAKIKERIGDKPIASWEQVLKPENLRKFADCGVYVLDSPEDMFSIALNYLKLDPNSKEPGDIRRAADLLSGLRRHIKKFHSSEYINALANGDICLAIGWAGDSFQARNRAREAANGVEINYVIPQEGTLMSIDSLAIPKDAPHPDEAHLFIDYLLRPEVAARNTKIANFANGVAASRPLVDKEIAENPAIYPDAATMKRLFTVTAPDQPLQKVVTREWTRVKTGR</sequence>
<dbReference type="GO" id="GO:0042597">
    <property type="term" value="C:periplasmic space"/>
    <property type="evidence" value="ECO:0007669"/>
    <property type="project" value="UniProtKB-SubCell"/>
</dbReference>
<feature type="signal peptide" evidence="6">
    <location>
        <begin position="1"/>
        <end position="19"/>
    </location>
</feature>
<dbReference type="InterPro" id="IPR001188">
    <property type="entry name" value="Sperm_putr-bd"/>
</dbReference>
<organism evidence="7 8">
    <name type="scientific">Methylosinus sporium</name>
    <dbReference type="NCBI Taxonomy" id="428"/>
    <lineage>
        <taxon>Bacteria</taxon>
        <taxon>Pseudomonadati</taxon>
        <taxon>Pseudomonadota</taxon>
        <taxon>Alphaproteobacteria</taxon>
        <taxon>Hyphomicrobiales</taxon>
        <taxon>Methylocystaceae</taxon>
        <taxon>Methylosinus</taxon>
    </lineage>
</organism>
<keyword evidence="8" id="KW-1185">Reference proteome</keyword>
<evidence type="ECO:0000256" key="2">
    <source>
        <dbReference type="ARBA" id="ARBA00022448"/>
    </source>
</evidence>
<evidence type="ECO:0000256" key="1">
    <source>
        <dbReference type="ARBA" id="ARBA00004418"/>
    </source>
</evidence>
<dbReference type="SUPFAM" id="SSF53850">
    <property type="entry name" value="Periplasmic binding protein-like II"/>
    <property type="match status" value="1"/>
</dbReference>
<evidence type="ECO:0000256" key="4">
    <source>
        <dbReference type="ARBA" id="ARBA00022764"/>
    </source>
</evidence>
<comment type="similarity">
    <text evidence="5">Belongs to the bacterial solute-binding protein PotD/PotF family.</text>
</comment>
<evidence type="ECO:0000256" key="6">
    <source>
        <dbReference type="SAM" id="SignalP"/>
    </source>
</evidence>
<dbReference type="OrthoDB" id="9769319at2"/>
<dbReference type="InterPro" id="IPR006059">
    <property type="entry name" value="SBP"/>
</dbReference>
<accession>A0A2U1SM83</accession>
<dbReference type="Proteomes" id="UP000245137">
    <property type="component" value="Unassembled WGS sequence"/>
</dbReference>
<dbReference type="RefSeq" id="WP_108918377.1">
    <property type="nucleotide sequence ID" value="NZ_BGJY01000022.1"/>
</dbReference>
<comment type="subcellular location">
    <subcellularLocation>
        <location evidence="1 5">Periplasm</location>
    </subcellularLocation>
</comment>
<comment type="caution">
    <text evidence="7">The sequence shown here is derived from an EMBL/GenBank/DDBJ whole genome shotgun (WGS) entry which is preliminary data.</text>
</comment>
<evidence type="ECO:0000313" key="8">
    <source>
        <dbReference type="Proteomes" id="UP000245137"/>
    </source>
</evidence>
<dbReference type="PANTHER" id="PTHR30222">
    <property type="entry name" value="SPERMIDINE/PUTRESCINE-BINDING PERIPLASMIC PROTEIN"/>
    <property type="match status" value="1"/>
</dbReference>
<dbReference type="GO" id="GO:0015846">
    <property type="term" value="P:polyamine transport"/>
    <property type="evidence" value="ECO:0007669"/>
    <property type="project" value="InterPro"/>
</dbReference>
<dbReference type="AlphaFoldDB" id="A0A2U1SM83"/>
<gene>
    <name evidence="7" type="ORF">C5689_16700</name>
</gene>